<accession>A0A1V3XQJ9</accession>
<dbReference type="EMBL" id="MVBM01000002">
    <property type="protein sequence ID" value="OOK78835.1"/>
    <property type="molecule type" value="Genomic_DNA"/>
</dbReference>
<evidence type="ECO:0000313" key="3">
    <source>
        <dbReference type="Proteomes" id="UP000188532"/>
    </source>
</evidence>
<proteinExistence type="predicted"/>
<organism evidence="2 3">
    <name type="scientific">Mycobacterium kansasii</name>
    <dbReference type="NCBI Taxonomy" id="1768"/>
    <lineage>
        <taxon>Bacteria</taxon>
        <taxon>Bacillati</taxon>
        <taxon>Actinomycetota</taxon>
        <taxon>Actinomycetes</taxon>
        <taxon>Mycobacteriales</taxon>
        <taxon>Mycobacteriaceae</taxon>
        <taxon>Mycobacterium</taxon>
    </lineage>
</organism>
<dbReference type="Proteomes" id="UP000188532">
    <property type="component" value="Unassembled WGS sequence"/>
</dbReference>
<evidence type="ECO:0000313" key="4">
    <source>
        <dbReference type="Proteomes" id="UP000189229"/>
    </source>
</evidence>
<protein>
    <submittedName>
        <fullName evidence="2">Putative phage integrase</fullName>
    </submittedName>
</protein>
<comment type="caution">
    <text evidence="2">The sequence shown here is derived from an EMBL/GenBank/DDBJ whole genome shotgun (WGS) entry which is preliminary data.</text>
</comment>
<evidence type="ECO:0000313" key="2">
    <source>
        <dbReference type="EMBL" id="OOK81036.1"/>
    </source>
</evidence>
<sequence length="48" mass="5485">MGSFDTLRRRVNVWRPVTESGTPVWSTPKTWERRSVPFPATLADELPG</sequence>
<evidence type="ECO:0000313" key="1">
    <source>
        <dbReference type="EMBL" id="OOK78835.1"/>
    </source>
</evidence>
<dbReference type="EMBL" id="MVBN01000002">
    <property type="protein sequence ID" value="OOK81036.1"/>
    <property type="molecule type" value="Genomic_DNA"/>
</dbReference>
<gene>
    <name evidence="2" type="ORF">BZL29_2806</name>
    <name evidence="1" type="ORF">BZL30_2872</name>
</gene>
<reference evidence="3 4" key="1">
    <citation type="submission" date="2017-02" db="EMBL/GenBank/DDBJ databases">
        <title>Complete genome sequences of Mycobacterium kansasii strains isolated from rhesus macaques.</title>
        <authorList>
            <person name="Panda A."/>
            <person name="Nagaraj S."/>
            <person name="Zhao X."/>
            <person name="Tettelin H."/>
            <person name="Detolla L.J."/>
        </authorList>
    </citation>
    <scope>NUCLEOTIDE SEQUENCE [LARGE SCALE GENOMIC DNA]</scope>
    <source>
        <strain evidence="2 3">11-3469</strain>
        <strain evidence="1 4">11-3813</strain>
    </source>
</reference>
<name>A0A1V3XQJ9_MYCKA</name>
<dbReference type="AlphaFoldDB" id="A0A1V3XQJ9"/>
<dbReference type="Proteomes" id="UP000189229">
    <property type="component" value="Unassembled WGS sequence"/>
</dbReference>